<dbReference type="WBParaSite" id="L893_g23622.t1">
    <property type="protein sequence ID" value="L893_g23622.t1"/>
    <property type="gene ID" value="L893_g23622"/>
</dbReference>
<proteinExistence type="predicted"/>
<evidence type="ECO:0000313" key="1">
    <source>
        <dbReference type="Proteomes" id="UP000095287"/>
    </source>
</evidence>
<reference evidence="2" key="1">
    <citation type="submission" date="2016-11" db="UniProtKB">
        <authorList>
            <consortium name="WormBaseParasite"/>
        </authorList>
    </citation>
    <scope>IDENTIFICATION</scope>
</reference>
<evidence type="ECO:0000313" key="2">
    <source>
        <dbReference type="WBParaSite" id="L893_g23622.t1"/>
    </source>
</evidence>
<keyword evidence="1" id="KW-1185">Reference proteome</keyword>
<organism evidence="1 2">
    <name type="scientific">Steinernema glaseri</name>
    <dbReference type="NCBI Taxonomy" id="37863"/>
    <lineage>
        <taxon>Eukaryota</taxon>
        <taxon>Metazoa</taxon>
        <taxon>Ecdysozoa</taxon>
        <taxon>Nematoda</taxon>
        <taxon>Chromadorea</taxon>
        <taxon>Rhabditida</taxon>
        <taxon>Tylenchina</taxon>
        <taxon>Panagrolaimomorpha</taxon>
        <taxon>Strongyloidoidea</taxon>
        <taxon>Steinernematidae</taxon>
        <taxon>Steinernema</taxon>
    </lineage>
</organism>
<dbReference type="AlphaFoldDB" id="A0A1I7Z7F3"/>
<protein>
    <submittedName>
        <fullName evidence="2">Uncharacterized protein</fullName>
    </submittedName>
</protein>
<accession>A0A1I7Z7F3</accession>
<name>A0A1I7Z7F3_9BILA</name>
<dbReference type="Proteomes" id="UP000095287">
    <property type="component" value="Unplaced"/>
</dbReference>
<sequence length="114" mass="13392">MDLFHGFFSAFSFLFRADQRRHLLDMIDRTEENFSEREARLASARDVDLVNVVFPALAFLLRQDQRLDQIDLLDEPLESRGQSEIRGFDTNLNHLFIDHNNNVVVFQLNNNLII</sequence>